<keyword evidence="2" id="KW-1185">Reference proteome</keyword>
<name>A0A5J9VE24_9POAL</name>
<dbReference type="EMBL" id="RWGY01000009">
    <property type="protein sequence ID" value="TVU34236.1"/>
    <property type="molecule type" value="Genomic_DNA"/>
</dbReference>
<dbReference type="OrthoDB" id="619541at2759"/>
<accession>A0A5J9VE24</accession>
<reference evidence="1 2" key="1">
    <citation type="journal article" date="2019" name="Sci. Rep.">
        <title>A high-quality genome of Eragrostis curvula grass provides insights into Poaceae evolution and supports new strategies to enhance forage quality.</title>
        <authorList>
            <person name="Carballo J."/>
            <person name="Santos B.A.C.M."/>
            <person name="Zappacosta D."/>
            <person name="Garbus I."/>
            <person name="Selva J.P."/>
            <person name="Gallo C.A."/>
            <person name="Diaz A."/>
            <person name="Albertini E."/>
            <person name="Caccamo M."/>
            <person name="Echenique V."/>
        </authorList>
    </citation>
    <scope>NUCLEOTIDE SEQUENCE [LARGE SCALE GENOMIC DNA]</scope>
    <source>
        <strain evidence="2">cv. Victoria</strain>
        <tissue evidence="1">Leaf</tissue>
    </source>
</reference>
<dbReference type="Proteomes" id="UP000324897">
    <property type="component" value="Unassembled WGS sequence"/>
</dbReference>
<sequence length="182" mass="20611">MDMPRHRERLVAHGPQLLQQFEQAAALANGHAPGTMAWVPRMEGVHVIEHQGQVRKLARQELVVNAPAIPPRANFLLRDIVGGEDVAWADALELRDKIILQSEDCSCYVLPATDFPYLSKNSVYFLSWECRDEVNLQEDGAVGGDDDDVDNPFSYYLCKWDVIHRVATVVKKVPGVWDREEF</sequence>
<feature type="non-terminal residue" evidence="1">
    <location>
        <position position="1"/>
    </location>
</feature>
<evidence type="ECO:0000313" key="2">
    <source>
        <dbReference type="Proteomes" id="UP000324897"/>
    </source>
</evidence>
<protein>
    <submittedName>
        <fullName evidence="1">Uncharacterized protein</fullName>
    </submittedName>
</protein>
<organism evidence="1 2">
    <name type="scientific">Eragrostis curvula</name>
    <name type="common">weeping love grass</name>
    <dbReference type="NCBI Taxonomy" id="38414"/>
    <lineage>
        <taxon>Eukaryota</taxon>
        <taxon>Viridiplantae</taxon>
        <taxon>Streptophyta</taxon>
        <taxon>Embryophyta</taxon>
        <taxon>Tracheophyta</taxon>
        <taxon>Spermatophyta</taxon>
        <taxon>Magnoliopsida</taxon>
        <taxon>Liliopsida</taxon>
        <taxon>Poales</taxon>
        <taxon>Poaceae</taxon>
        <taxon>PACMAD clade</taxon>
        <taxon>Chloridoideae</taxon>
        <taxon>Eragrostideae</taxon>
        <taxon>Eragrostidinae</taxon>
        <taxon>Eragrostis</taxon>
    </lineage>
</organism>
<proteinExistence type="predicted"/>
<dbReference type="Gramene" id="TVU34236">
    <property type="protein sequence ID" value="TVU34236"/>
    <property type="gene ID" value="EJB05_16067"/>
</dbReference>
<gene>
    <name evidence="1" type="ORF">EJB05_16067</name>
</gene>
<dbReference type="AlphaFoldDB" id="A0A5J9VE24"/>
<evidence type="ECO:0000313" key="1">
    <source>
        <dbReference type="EMBL" id="TVU34236.1"/>
    </source>
</evidence>
<comment type="caution">
    <text evidence="1">The sequence shown here is derived from an EMBL/GenBank/DDBJ whole genome shotgun (WGS) entry which is preliminary data.</text>
</comment>